<dbReference type="InterPro" id="IPR032466">
    <property type="entry name" value="Metal_Hydrolase"/>
</dbReference>
<gene>
    <name evidence="14" type="ORF">SAMN05421852_10563</name>
</gene>
<evidence type="ECO:0000256" key="7">
    <source>
        <dbReference type="ARBA" id="ARBA00047647"/>
    </source>
</evidence>
<feature type="binding site" evidence="11">
    <location>
        <begin position="309"/>
        <end position="311"/>
    </location>
    <ligand>
        <name>substrate</name>
    </ligand>
</feature>
<feature type="binding site" evidence="12">
    <location>
        <position position="131"/>
    </location>
    <ligand>
        <name>Zn(2+)</name>
        <dbReference type="ChEBI" id="CHEBI:29105"/>
    </ligand>
</feature>
<dbReference type="GO" id="GO:0046872">
    <property type="term" value="F:metal ion binding"/>
    <property type="evidence" value="ECO:0007669"/>
    <property type="project" value="UniProtKB-KW"/>
</dbReference>
<dbReference type="GO" id="GO:0008448">
    <property type="term" value="F:N-acetylglucosamine-6-phosphate deacetylase activity"/>
    <property type="evidence" value="ECO:0007669"/>
    <property type="project" value="UniProtKB-EC"/>
</dbReference>
<feature type="domain" description="Amidohydrolase-related" evidence="13">
    <location>
        <begin position="53"/>
        <end position="382"/>
    </location>
</feature>
<dbReference type="InterPro" id="IPR003764">
    <property type="entry name" value="GlcNAc_6-P_deAcase"/>
</dbReference>
<evidence type="ECO:0000256" key="8">
    <source>
        <dbReference type="ARBA" id="ARBA00060590"/>
    </source>
</evidence>
<feature type="binding site" evidence="11">
    <location>
        <position position="253"/>
    </location>
    <ligand>
        <name>substrate</name>
    </ligand>
</feature>
<evidence type="ECO:0000256" key="2">
    <source>
        <dbReference type="ARBA" id="ARBA00011899"/>
    </source>
</evidence>
<dbReference type="InterPro" id="IPR011059">
    <property type="entry name" value="Metal-dep_hydrolase_composite"/>
</dbReference>
<name>A0A1I3P2M1_9BACL</name>
<proteinExistence type="inferred from homology"/>
<evidence type="ECO:0000256" key="12">
    <source>
        <dbReference type="PIRSR" id="PIRSR038994-3"/>
    </source>
</evidence>
<feature type="binding site" evidence="11">
    <location>
        <begin position="221"/>
        <end position="222"/>
    </location>
    <ligand>
        <name>substrate</name>
    </ligand>
</feature>
<evidence type="ECO:0000256" key="10">
    <source>
        <dbReference type="PIRSR" id="PIRSR038994-1"/>
    </source>
</evidence>
<dbReference type="PIRSF" id="PIRSF038994">
    <property type="entry name" value="NagA"/>
    <property type="match status" value="1"/>
</dbReference>
<dbReference type="EC" id="3.5.1.25" evidence="2"/>
<dbReference type="AlphaFoldDB" id="A0A1I3P2M1"/>
<dbReference type="NCBIfam" id="TIGR00221">
    <property type="entry name" value="nagA"/>
    <property type="match status" value="1"/>
</dbReference>
<dbReference type="FunFam" id="3.20.20.140:FF:000004">
    <property type="entry name" value="N-acetylglucosamine-6-phosphate deacetylase"/>
    <property type="match status" value="1"/>
</dbReference>
<feature type="active site" description="Proton donor/acceptor" evidence="10">
    <location>
        <position position="276"/>
    </location>
</feature>
<dbReference type="Gene3D" id="3.20.20.140">
    <property type="entry name" value="Metal-dependent hydrolases"/>
    <property type="match status" value="1"/>
</dbReference>
<dbReference type="SUPFAM" id="SSF51556">
    <property type="entry name" value="Metallo-dependent hydrolases"/>
    <property type="match status" value="1"/>
</dbReference>
<keyword evidence="15" id="KW-1185">Reference proteome</keyword>
<dbReference type="PANTHER" id="PTHR11113">
    <property type="entry name" value="N-ACETYLGLUCOSAMINE-6-PHOSPHATE DEACETYLASE"/>
    <property type="match status" value="1"/>
</dbReference>
<dbReference type="InterPro" id="IPR006680">
    <property type="entry name" value="Amidohydro-rel"/>
</dbReference>
<protein>
    <recommendedName>
        <fullName evidence="3">N-acetylglucosamine-6-phosphate deacetylase</fullName>
        <ecNumber evidence="2">3.5.1.25</ecNumber>
    </recommendedName>
</protein>
<dbReference type="EMBL" id="FORR01000005">
    <property type="protein sequence ID" value="SFJ15642.1"/>
    <property type="molecule type" value="Genomic_DNA"/>
</dbReference>
<comment type="catalytic activity">
    <reaction evidence="7">
        <text>N-acetyl-D-glucosamine 6-phosphate + H2O = D-glucosamine 6-phosphate + acetate</text>
        <dbReference type="Rhea" id="RHEA:22936"/>
        <dbReference type="ChEBI" id="CHEBI:15377"/>
        <dbReference type="ChEBI" id="CHEBI:30089"/>
        <dbReference type="ChEBI" id="CHEBI:57513"/>
        <dbReference type="ChEBI" id="CHEBI:58725"/>
        <dbReference type="EC" id="3.5.1.25"/>
    </reaction>
</comment>
<evidence type="ECO:0000259" key="13">
    <source>
        <dbReference type="Pfam" id="PF01979"/>
    </source>
</evidence>
<sequence>MKTLFKGNVVQKDKVIPQGIVVVEGARIVFVGEEHRYSRTGDEAVFHYPDSWICPGLIDFHIHGNAGHDVMDATFEALEAISKSLCRYGVTGFLPTTMTAPLHKIYRVVQNIVHFTETANEYAQILGIHLEGPWINKKYKGAQKEEDIMEPSLEQAEKLLEIAGDQLRVVTIAPEIFGALPVISNLSQRGVICSIGHTDATLEQVNQACECGASHFTHLYNAMRGLHHREIGVVGAALTKKDMTCDIIADFIHSHPNAVELAYQVKGREKLLLISDGIEAVGMEDGVYELGGQTVYVNKCIARLEDGTLAGSTLTLNRAIRNLVEQLQIPITDAVYMAATAPAEKLGLAEKKGSLEVGKDADVVVFSHVFDAQLTMINGKVVYREE</sequence>
<comment type="pathway">
    <text evidence="8">Amino-sugar metabolism; N-acetylneuraminate degradation; D-fructose 6-phosphate from N-acetylneuraminate: step 4/5.</text>
</comment>
<dbReference type="STRING" id="46223.SAMN05421852_10563"/>
<dbReference type="OrthoDB" id="9776488at2"/>
<organism evidence="14 15">
    <name type="scientific">Thermoflavimicrobium dichotomicum</name>
    <dbReference type="NCBI Taxonomy" id="46223"/>
    <lineage>
        <taxon>Bacteria</taxon>
        <taxon>Bacillati</taxon>
        <taxon>Bacillota</taxon>
        <taxon>Bacilli</taxon>
        <taxon>Bacillales</taxon>
        <taxon>Thermoactinomycetaceae</taxon>
        <taxon>Thermoflavimicrobium</taxon>
    </lineage>
</organism>
<keyword evidence="5 9" id="KW-0378">Hydrolase</keyword>
<evidence type="ECO:0000256" key="11">
    <source>
        <dbReference type="PIRSR" id="PIRSR038994-2"/>
    </source>
</evidence>
<feature type="binding site" evidence="12">
    <location>
        <position position="197"/>
    </location>
    <ligand>
        <name>Zn(2+)</name>
        <dbReference type="ChEBI" id="CHEBI:29105"/>
    </ligand>
</feature>
<keyword evidence="6 9" id="KW-0119">Carbohydrate metabolism</keyword>
<evidence type="ECO:0000313" key="14">
    <source>
        <dbReference type="EMBL" id="SFJ15642.1"/>
    </source>
</evidence>
<dbReference type="RefSeq" id="WP_093229112.1">
    <property type="nucleotide sequence ID" value="NZ_FORR01000005.1"/>
</dbReference>
<comment type="similarity">
    <text evidence="1 9">Belongs to the metallo-dependent hydrolases superfamily. NagA family.</text>
</comment>
<dbReference type="Pfam" id="PF01979">
    <property type="entry name" value="Amidohydro_1"/>
    <property type="match status" value="1"/>
</dbReference>
<dbReference type="CDD" id="cd00854">
    <property type="entry name" value="NagA"/>
    <property type="match status" value="1"/>
</dbReference>
<dbReference type="Proteomes" id="UP000199545">
    <property type="component" value="Unassembled WGS sequence"/>
</dbReference>
<reference evidence="14 15" key="1">
    <citation type="submission" date="2016-10" db="EMBL/GenBank/DDBJ databases">
        <authorList>
            <person name="de Groot N.N."/>
        </authorList>
    </citation>
    <scope>NUCLEOTIDE SEQUENCE [LARGE SCALE GENOMIC DNA]</scope>
    <source>
        <strain evidence="14 15">DSM 44778</strain>
    </source>
</reference>
<dbReference type="PANTHER" id="PTHR11113:SF14">
    <property type="entry name" value="N-ACETYLGLUCOSAMINE-6-PHOSPHATE DEACETYLASE"/>
    <property type="match status" value="1"/>
</dbReference>
<comment type="cofactor">
    <cofactor evidence="12">
        <name>a divalent metal cation</name>
        <dbReference type="ChEBI" id="CHEBI:60240"/>
    </cofactor>
    <text evidence="12">Binds 1 divalent metal cation per subunit.</text>
</comment>
<evidence type="ECO:0000256" key="4">
    <source>
        <dbReference type="ARBA" id="ARBA00022723"/>
    </source>
</evidence>
<feature type="binding site" evidence="11">
    <location>
        <position position="142"/>
    </location>
    <ligand>
        <name>substrate</name>
    </ligand>
</feature>
<keyword evidence="4 12" id="KW-0479">Metal-binding</keyword>
<evidence type="ECO:0000313" key="15">
    <source>
        <dbReference type="Proteomes" id="UP000199545"/>
    </source>
</evidence>
<dbReference type="GO" id="GO:0006046">
    <property type="term" value="P:N-acetylglucosamine catabolic process"/>
    <property type="evidence" value="ECO:0007669"/>
    <property type="project" value="TreeGrafter"/>
</dbReference>
<feature type="binding site" evidence="12">
    <location>
        <position position="218"/>
    </location>
    <ligand>
        <name>Zn(2+)</name>
        <dbReference type="ChEBI" id="CHEBI:29105"/>
    </ligand>
</feature>
<evidence type="ECO:0000256" key="5">
    <source>
        <dbReference type="ARBA" id="ARBA00022801"/>
    </source>
</evidence>
<dbReference type="Gene3D" id="2.30.40.10">
    <property type="entry name" value="Urease, subunit C, domain 1"/>
    <property type="match status" value="1"/>
</dbReference>
<evidence type="ECO:0000256" key="3">
    <source>
        <dbReference type="ARBA" id="ARBA00018029"/>
    </source>
</evidence>
<evidence type="ECO:0000256" key="1">
    <source>
        <dbReference type="ARBA" id="ARBA00010716"/>
    </source>
</evidence>
<evidence type="ECO:0000256" key="6">
    <source>
        <dbReference type="ARBA" id="ARBA00023277"/>
    </source>
</evidence>
<feature type="binding site" evidence="11">
    <location>
        <position position="229"/>
    </location>
    <ligand>
        <name>substrate</name>
    </ligand>
</feature>
<evidence type="ECO:0000256" key="9">
    <source>
        <dbReference type="PIRNR" id="PIRNR038994"/>
    </source>
</evidence>
<accession>A0A1I3P2M1</accession>
<dbReference type="SUPFAM" id="SSF51338">
    <property type="entry name" value="Composite domain of metallo-dependent hydrolases"/>
    <property type="match status" value="1"/>
</dbReference>